<name>A0ACC0BLT2_CATRO</name>
<dbReference type="EMBL" id="CM044703">
    <property type="protein sequence ID" value="KAI5673596.1"/>
    <property type="molecule type" value="Genomic_DNA"/>
</dbReference>
<sequence length="511" mass="57627">MDEMMNFSLTSPISFLLSLLLILFLILFMMKGNQTHNGKKLPPGPKKLPIIGNLHQMIGSHPHRVLKKLADKYGPIMHLQMGQRSAVVISSAEKAKEILNIYGVQVADRPQLIVSKIMLYNSLGVTFAPYGDYLKQLRQIYAVELLSPKTVRSFWTIMEDEVSTMVNSIKSEIGQPIILHDKMMTYLYTMLCRVTFGGVCNGRETLIMAAKETSALSAAIRIEDLFPSVKILPLISGLKSRLNNLLKTLDTILEDIISVREKKLLTQPLLDDEDMLGVLLKYKNGKGKDTKFRVTNNDIKAVIFEIILAGTLSSSAIVEWCMSEMIKNSEKFKKAQDEVRKVLKGKKTISGSDVGKMEYVKMVVKESLRLHPPAPILFPRECREEFEIDGMTIPKKTWLIVNYWPIGRDPRLWDDADKFEPERFSNSSIDFNGSHFELIPFGAGRRICPGILLGTTNVELLLATFLYYFDWKLPQGMKPEELDMNEVFGAGCIRESPLCLIPSISSAVEGN</sequence>
<comment type="caution">
    <text evidence="1">The sequence shown here is derived from an EMBL/GenBank/DDBJ whole genome shotgun (WGS) entry which is preliminary data.</text>
</comment>
<keyword evidence="2" id="KW-1185">Reference proteome</keyword>
<protein>
    <submittedName>
        <fullName evidence="1">Uncharacterized protein</fullName>
    </submittedName>
</protein>
<evidence type="ECO:0000313" key="2">
    <source>
        <dbReference type="Proteomes" id="UP001060085"/>
    </source>
</evidence>
<dbReference type="Proteomes" id="UP001060085">
    <property type="component" value="Linkage Group LG03"/>
</dbReference>
<evidence type="ECO:0000313" key="1">
    <source>
        <dbReference type="EMBL" id="KAI5673596.1"/>
    </source>
</evidence>
<accession>A0ACC0BLT2</accession>
<proteinExistence type="predicted"/>
<reference evidence="2" key="1">
    <citation type="journal article" date="2023" name="Nat. Plants">
        <title>Single-cell RNA sequencing provides a high-resolution roadmap for understanding the multicellular compartmentation of specialized metabolism.</title>
        <authorList>
            <person name="Sun S."/>
            <person name="Shen X."/>
            <person name="Li Y."/>
            <person name="Li Y."/>
            <person name="Wang S."/>
            <person name="Li R."/>
            <person name="Zhang H."/>
            <person name="Shen G."/>
            <person name="Guo B."/>
            <person name="Wei J."/>
            <person name="Xu J."/>
            <person name="St-Pierre B."/>
            <person name="Chen S."/>
            <person name="Sun C."/>
        </authorList>
    </citation>
    <scope>NUCLEOTIDE SEQUENCE [LARGE SCALE GENOMIC DNA]</scope>
</reference>
<gene>
    <name evidence="1" type="ORF">M9H77_13960</name>
</gene>
<organism evidence="1 2">
    <name type="scientific">Catharanthus roseus</name>
    <name type="common">Madagascar periwinkle</name>
    <name type="synonym">Vinca rosea</name>
    <dbReference type="NCBI Taxonomy" id="4058"/>
    <lineage>
        <taxon>Eukaryota</taxon>
        <taxon>Viridiplantae</taxon>
        <taxon>Streptophyta</taxon>
        <taxon>Embryophyta</taxon>
        <taxon>Tracheophyta</taxon>
        <taxon>Spermatophyta</taxon>
        <taxon>Magnoliopsida</taxon>
        <taxon>eudicotyledons</taxon>
        <taxon>Gunneridae</taxon>
        <taxon>Pentapetalae</taxon>
        <taxon>asterids</taxon>
        <taxon>lamiids</taxon>
        <taxon>Gentianales</taxon>
        <taxon>Apocynaceae</taxon>
        <taxon>Rauvolfioideae</taxon>
        <taxon>Vinceae</taxon>
        <taxon>Catharanthinae</taxon>
        <taxon>Catharanthus</taxon>
    </lineage>
</organism>